<feature type="compositionally biased region" description="Acidic residues" evidence="2">
    <location>
        <begin position="285"/>
        <end position="303"/>
    </location>
</feature>
<feature type="compositionally biased region" description="Acidic residues" evidence="2">
    <location>
        <begin position="621"/>
        <end position="653"/>
    </location>
</feature>
<accession>A0A9W4TSB0</accession>
<dbReference type="GO" id="GO:0005634">
    <property type="term" value="C:nucleus"/>
    <property type="evidence" value="ECO:0007669"/>
    <property type="project" value="TreeGrafter"/>
</dbReference>
<dbReference type="Pfam" id="PF05327">
    <property type="entry name" value="RRN3"/>
    <property type="match status" value="1"/>
</dbReference>
<feature type="region of interest" description="Disordered" evidence="2">
    <location>
        <begin position="270"/>
        <end position="305"/>
    </location>
</feature>
<dbReference type="GO" id="GO:0006361">
    <property type="term" value="P:transcription initiation at RNA polymerase I promoter"/>
    <property type="evidence" value="ECO:0007669"/>
    <property type="project" value="InterPro"/>
</dbReference>
<evidence type="ECO:0000256" key="1">
    <source>
        <dbReference type="ARBA" id="ARBA00010098"/>
    </source>
</evidence>
<evidence type="ECO:0000313" key="4">
    <source>
        <dbReference type="Proteomes" id="UP001152885"/>
    </source>
</evidence>
<feature type="compositionally biased region" description="Polar residues" evidence="2">
    <location>
        <begin position="14"/>
        <end position="24"/>
    </location>
</feature>
<feature type="region of interest" description="Disordered" evidence="2">
    <location>
        <begin position="604"/>
        <end position="653"/>
    </location>
</feature>
<feature type="compositionally biased region" description="Basic and acidic residues" evidence="2">
    <location>
        <begin position="1"/>
        <end position="13"/>
    </location>
</feature>
<dbReference type="EMBL" id="CANTUO010000001">
    <property type="protein sequence ID" value="CAI5756773.1"/>
    <property type="molecule type" value="Genomic_DNA"/>
</dbReference>
<dbReference type="PANTHER" id="PTHR12790">
    <property type="entry name" value="TRANSCRIPTION INITIATION FACTOR IA RRN3"/>
    <property type="match status" value="1"/>
</dbReference>
<evidence type="ECO:0000256" key="2">
    <source>
        <dbReference type="SAM" id="MobiDB-lite"/>
    </source>
</evidence>
<keyword evidence="4" id="KW-1185">Reference proteome</keyword>
<dbReference type="GO" id="GO:0001042">
    <property type="term" value="F:RNA polymerase I core binding"/>
    <property type="evidence" value="ECO:0007669"/>
    <property type="project" value="TreeGrafter"/>
</dbReference>
<dbReference type="PANTHER" id="PTHR12790:SF0">
    <property type="entry name" value="RNA POLYMERASE I-SPECIFIC TRANSCRIPTION INITIATION FACTOR RRN3-RELATED"/>
    <property type="match status" value="1"/>
</dbReference>
<dbReference type="AlphaFoldDB" id="A0A9W4TSB0"/>
<comment type="similarity">
    <text evidence="1">Belongs to the RRN3 family.</text>
</comment>
<dbReference type="GO" id="GO:0001181">
    <property type="term" value="F:RNA polymerase I general transcription initiation factor activity"/>
    <property type="evidence" value="ECO:0007669"/>
    <property type="project" value="InterPro"/>
</dbReference>
<comment type="caution">
    <text evidence="3">The sequence shown here is derived from an EMBL/GenBank/DDBJ whole genome shotgun (WGS) entry which is preliminary data.</text>
</comment>
<dbReference type="InterPro" id="IPR007991">
    <property type="entry name" value="RNA_pol_I_trans_ini_fac_RRN3"/>
</dbReference>
<name>A0A9W4TSB0_9ASCO</name>
<sequence length="653" mass="75172">MSVHDPISRKRTLDNNNNQESGETNKSKMIRSGEISNSSNNDDGFSQKMYSAYVKSALLALEKHDPSQIQVITDKIDSQSNSINISHFIIVLKNLITNISKLDNYACNKLIFAILQYDWLKYSDKNSEEYANFIDLYSHFLIVLVSTFPKYLYDVNNKLIGEFQIINGNDVTFSIHHQTLQKIIRYLPTCINSIPQILQKNFPHHITSANHELTNYVFNLIHIISYCSDLQFSIWQLILECCIKLDVELQNELDDLDDDVIEELINGKEDDEELLESNSVKSDSENDSDSDSDSDDDMGEVEWVENPRNTTANIKSLSSKLDKIISLLLNSTSKSFTKEEIDNGNGITLFNTITSLFKSHILPTHFTKSIQFILFHITQYQPELADSYLVLLVDVAFNTSEILEKRLKALQYLSSYIARARQLTKHQILFIVSFLSTWLNNYISERESEVLDTKNQQSGGMERFKLFYAAFQALLYIFCFRHESLYKKTFDKNSNSEWECDLDKFFQRVIIAKFNPLKYCDETVVYIFAKIATKLNVCYCYSIIEHNKRERMLQNNGSVVLPSAVGNFKQKQEFLDLEAYFPFDPLVLPNSKKIISDNYVEWSEVNPEEDDEDVGTSSHLDEDEDEDEEDDSSSSDSSNDSDSESDDSDSDSE</sequence>
<organism evidence="3 4">
    <name type="scientific">Candida verbasci</name>
    <dbReference type="NCBI Taxonomy" id="1227364"/>
    <lineage>
        <taxon>Eukaryota</taxon>
        <taxon>Fungi</taxon>
        <taxon>Dikarya</taxon>
        <taxon>Ascomycota</taxon>
        <taxon>Saccharomycotina</taxon>
        <taxon>Pichiomycetes</taxon>
        <taxon>Debaryomycetaceae</taxon>
        <taxon>Candida/Lodderomyces clade</taxon>
        <taxon>Candida</taxon>
    </lineage>
</organism>
<dbReference type="Proteomes" id="UP001152885">
    <property type="component" value="Unassembled WGS sequence"/>
</dbReference>
<protein>
    <recommendedName>
        <fullName evidence="5">RNA polymerase I-specific transcription initiation factor RRN3</fullName>
    </recommendedName>
</protein>
<proteinExistence type="inferred from homology"/>
<reference evidence="3" key="1">
    <citation type="submission" date="2022-12" db="EMBL/GenBank/DDBJ databases">
        <authorList>
            <person name="Brejova B."/>
        </authorList>
    </citation>
    <scope>NUCLEOTIDE SEQUENCE</scope>
</reference>
<dbReference type="OrthoDB" id="26970at2759"/>
<evidence type="ECO:0000313" key="3">
    <source>
        <dbReference type="EMBL" id="CAI5756773.1"/>
    </source>
</evidence>
<evidence type="ECO:0008006" key="5">
    <source>
        <dbReference type="Google" id="ProtNLM"/>
    </source>
</evidence>
<gene>
    <name evidence="3" type="ORF">CANVERA_P1292</name>
</gene>
<feature type="region of interest" description="Disordered" evidence="2">
    <location>
        <begin position="1"/>
        <end position="42"/>
    </location>
</feature>